<comment type="catalytic activity">
    <reaction evidence="1">
        <text>ATP + protein L-histidine = ADP + protein N-phospho-L-histidine.</text>
        <dbReference type="EC" id="2.7.13.3"/>
    </reaction>
</comment>
<evidence type="ECO:0000259" key="8">
    <source>
        <dbReference type="PROSITE" id="PS50110"/>
    </source>
</evidence>
<dbReference type="FunFam" id="3.30.565.10:FF:000030">
    <property type="entry name" value="Ethylene receptor 1"/>
    <property type="match status" value="1"/>
</dbReference>
<keyword evidence="5 9" id="KW-0418">Kinase</keyword>
<evidence type="ECO:0000313" key="10">
    <source>
        <dbReference type="Proteomes" id="UP000019678"/>
    </source>
</evidence>
<dbReference type="SUPFAM" id="SSF55785">
    <property type="entry name" value="PYP-like sensor domain (PAS domain)"/>
    <property type="match status" value="1"/>
</dbReference>
<dbReference type="InterPro" id="IPR036890">
    <property type="entry name" value="HATPase_C_sf"/>
</dbReference>
<evidence type="ECO:0000259" key="7">
    <source>
        <dbReference type="PROSITE" id="PS50109"/>
    </source>
</evidence>
<evidence type="ECO:0000313" key="9">
    <source>
        <dbReference type="EMBL" id="EYF01271.1"/>
    </source>
</evidence>
<dbReference type="InterPro" id="IPR003594">
    <property type="entry name" value="HATPase_dom"/>
</dbReference>
<keyword evidence="4" id="KW-0808">Transferase</keyword>
<dbReference type="eggNOG" id="COG2205">
    <property type="taxonomic scope" value="Bacteria"/>
</dbReference>
<dbReference type="InterPro" id="IPR005467">
    <property type="entry name" value="His_kinase_dom"/>
</dbReference>
<comment type="caution">
    <text evidence="9">The sequence shown here is derived from an EMBL/GenBank/DDBJ whole genome shotgun (WGS) entry which is preliminary data.</text>
</comment>
<dbReference type="InterPro" id="IPR011006">
    <property type="entry name" value="CheY-like_superfamily"/>
</dbReference>
<sequence>MRRTLPHASTVHGEMHTQEFSAKSSAMARALGSSADQGWPFDLVFKNAPVGLAFLDCQHRFVAVNDLLAELHGCPPPEHIGRTLAEVAPGLWPAMALHIRQVMETGEPVLDADVRGESPPGSGQQRCCLASFLPIRNGSEIIGIGCALVDVGRVRTLHAAHEADEGLFASFSAESRHDPDAPEPSRRLSSPRILSLLGRASADLWAPSDVGAAARALARLLVPELADFCVVHLLNETGRPELIAAAHAIANGKERLEELDARYPALGEASAGALTPKASGYASTIRTGEPEILTHISEAGAEDGGRIARLQTLDASTVLTVPLRVQRHLIGAIELGRIGASRGYGSDDLHLAQDLAERAAIAIDRARLFTAAQRERARAEEGSRLKDEFLALVSHELRTPLTAILGWTRVLRTTTMTPDKENRALEIVERNARSQAQLIEDLLDIARIASGKLQIETAAVDLPLVVEGAIEAVRAPAAAKNLAIELAVEPSLGAVLGDAGRLQQVVWNLASNAVKFTPEGGRVQVSLVQHGDWVDLMVSDTGQGIREDLLPHVFEHFRQSDGPSGRPINGLGLGLAISRHLVELHGGTLVAESDGEGQGATFRVRLPVSRSPRRTAPAVIDDMTNSTTADAPSVRLTGVRVLVVDDSPDALDLLSAALEQAGAQVTAAANAAVALERIAQDHPDVLISDIAMPGRDGYALIRQLRTLPPEQGGRTPAVALTAHARAQDRTRALLEGFDLHAPKPIDPAELIAVVARLSGRIP</sequence>
<evidence type="ECO:0000256" key="3">
    <source>
        <dbReference type="ARBA" id="ARBA00022553"/>
    </source>
</evidence>
<dbReference type="CDD" id="cd17580">
    <property type="entry name" value="REC_2_DhkD-like"/>
    <property type="match status" value="1"/>
</dbReference>
<dbReference type="InterPro" id="IPR004358">
    <property type="entry name" value="Sig_transdc_His_kin-like_C"/>
</dbReference>
<dbReference type="Gene3D" id="3.30.450.40">
    <property type="match status" value="1"/>
</dbReference>
<dbReference type="InterPro" id="IPR003018">
    <property type="entry name" value="GAF"/>
</dbReference>
<accession>A0A017SY88</accession>
<feature type="domain" description="Response regulatory" evidence="8">
    <location>
        <begin position="640"/>
        <end position="758"/>
    </location>
</feature>
<dbReference type="InterPro" id="IPR029016">
    <property type="entry name" value="GAF-like_dom_sf"/>
</dbReference>
<organism evidence="9 10">
    <name type="scientific">Chondromyces apiculatus DSM 436</name>
    <dbReference type="NCBI Taxonomy" id="1192034"/>
    <lineage>
        <taxon>Bacteria</taxon>
        <taxon>Pseudomonadati</taxon>
        <taxon>Myxococcota</taxon>
        <taxon>Polyangia</taxon>
        <taxon>Polyangiales</taxon>
        <taxon>Polyangiaceae</taxon>
        <taxon>Chondromyces</taxon>
    </lineage>
</organism>
<evidence type="ECO:0000256" key="6">
    <source>
        <dbReference type="PROSITE-ProRule" id="PRU00169"/>
    </source>
</evidence>
<dbReference type="GO" id="GO:0000155">
    <property type="term" value="F:phosphorelay sensor kinase activity"/>
    <property type="evidence" value="ECO:0007669"/>
    <property type="project" value="InterPro"/>
</dbReference>
<evidence type="ECO:0000256" key="2">
    <source>
        <dbReference type="ARBA" id="ARBA00012438"/>
    </source>
</evidence>
<gene>
    <name evidence="9" type="ORF">CAP_8425</name>
</gene>
<dbReference type="Proteomes" id="UP000019678">
    <property type="component" value="Unassembled WGS sequence"/>
</dbReference>
<keyword evidence="10" id="KW-1185">Reference proteome</keyword>
<dbReference type="Gene3D" id="3.30.450.20">
    <property type="entry name" value="PAS domain"/>
    <property type="match status" value="1"/>
</dbReference>
<dbReference type="SMART" id="SM00387">
    <property type="entry name" value="HATPase_c"/>
    <property type="match status" value="1"/>
</dbReference>
<dbReference type="CDD" id="cd00082">
    <property type="entry name" value="HisKA"/>
    <property type="match status" value="1"/>
</dbReference>
<dbReference type="Pfam" id="PF13492">
    <property type="entry name" value="GAF_3"/>
    <property type="match status" value="1"/>
</dbReference>
<feature type="modified residue" description="4-aspartylphosphate" evidence="6">
    <location>
        <position position="689"/>
    </location>
</feature>
<dbReference type="PROSITE" id="PS50109">
    <property type="entry name" value="HIS_KIN"/>
    <property type="match status" value="1"/>
</dbReference>
<dbReference type="InterPro" id="IPR036097">
    <property type="entry name" value="HisK_dim/P_sf"/>
</dbReference>
<dbReference type="Gene3D" id="3.30.565.10">
    <property type="entry name" value="Histidine kinase-like ATPase, C-terminal domain"/>
    <property type="match status" value="1"/>
</dbReference>
<dbReference type="SUPFAM" id="SSF47384">
    <property type="entry name" value="Homodimeric domain of signal transducing histidine kinase"/>
    <property type="match status" value="1"/>
</dbReference>
<dbReference type="SUPFAM" id="SSF55781">
    <property type="entry name" value="GAF domain-like"/>
    <property type="match status" value="1"/>
</dbReference>
<evidence type="ECO:0000256" key="1">
    <source>
        <dbReference type="ARBA" id="ARBA00000085"/>
    </source>
</evidence>
<proteinExistence type="predicted"/>
<dbReference type="PANTHER" id="PTHR43547:SF2">
    <property type="entry name" value="HYBRID SIGNAL TRANSDUCTION HISTIDINE KINASE C"/>
    <property type="match status" value="1"/>
</dbReference>
<dbReference type="PROSITE" id="PS50110">
    <property type="entry name" value="RESPONSE_REGULATORY"/>
    <property type="match status" value="1"/>
</dbReference>
<reference evidence="9 10" key="1">
    <citation type="submission" date="2013-05" db="EMBL/GenBank/DDBJ databases">
        <title>Genome assembly of Chondromyces apiculatus DSM 436.</title>
        <authorList>
            <person name="Sharma G."/>
            <person name="Khatri I."/>
            <person name="Kaur C."/>
            <person name="Mayilraj S."/>
            <person name="Subramanian S."/>
        </authorList>
    </citation>
    <scope>NUCLEOTIDE SEQUENCE [LARGE SCALE GENOMIC DNA]</scope>
    <source>
        <strain evidence="9 10">DSM 436</strain>
    </source>
</reference>
<dbReference type="Pfam" id="PF02518">
    <property type="entry name" value="HATPase_c"/>
    <property type="match status" value="1"/>
</dbReference>
<dbReference type="InterPro" id="IPR001789">
    <property type="entry name" value="Sig_transdc_resp-reg_receiver"/>
</dbReference>
<dbReference type="Gene3D" id="3.40.50.2300">
    <property type="match status" value="1"/>
</dbReference>
<dbReference type="STRING" id="1192034.CAP_8425"/>
<dbReference type="Gene3D" id="1.10.287.130">
    <property type="match status" value="1"/>
</dbReference>
<dbReference type="PANTHER" id="PTHR43547">
    <property type="entry name" value="TWO-COMPONENT HISTIDINE KINASE"/>
    <property type="match status" value="1"/>
</dbReference>
<dbReference type="Pfam" id="PF00072">
    <property type="entry name" value="Response_reg"/>
    <property type="match status" value="1"/>
</dbReference>
<dbReference type="Pfam" id="PF08448">
    <property type="entry name" value="PAS_4"/>
    <property type="match status" value="1"/>
</dbReference>
<dbReference type="SUPFAM" id="SSF52172">
    <property type="entry name" value="CheY-like"/>
    <property type="match status" value="1"/>
</dbReference>
<dbReference type="AlphaFoldDB" id="A0A017SY88"/>
<dbReference type="SMART" id="SM00065">
    <property type="entry name" value="GAF"/>
    <property type="match status" value="1"/>
</dbReference>
<dbReference type="SUPFAM" id="SSF55874">
    <property type="entry name" value="ATPase domain of HSP90 chaperone/DNA topoisomerase II/histidine kinase"/>
    <property type="match status" value="1"/>
</dbReference>
<dbReference type="EMBL" id="ASRX01000084">
    <property type="protein sequence ID" value="EYF01271.1"/>
    <property type="molecule type" value="Genomic_DNA"/>
</dbReference>
<dbReference type="InterPro" id="IPR013656">
    <property type="entry name" value="PAS_4"/>
</dbReference>
<dbReference type="Pfam" id="PF00512">
    <property type="entry name" value="HisKA"/>
    <property type="match status" value="1"/>
</dbReference>
<dbReference type="InterPro" id="IPR003661">
    <property type="entry name" value="HisK_dim/P_dom"/>
</dbReference>
<evidence type="ECO:0000256" key="4">
    <source>
        <dbReference type="ARBA" id="ARBA00022679"/>
    </source>
</evidence>
<dbReference type="EC" id="2.7.13.3" evidence="2"/>
<dbReference type="SMART" id="SM00388">
    <property type="entry name" value="HisKA"/>
    <property type="match status" value="1"/>
</dbReference>
<dbReference type="SMART" id="SM00448">
    <property type="entry name" value="REC"/>
    <property type="match status" value="1"/>
</dbReference>
<dbReference type="eggNOG" id="COG0745">
    <property type="taxonomic scope" value="Bacteria"/>
</dbReference>
<dbReference type="PRINTS" id="PR00344">
    <property type="entry name" value="BCTRLSENSOR"/>
</dbReference>
<dbReference type="InterPro" id="IPR035965">
    <property type="entry name" value="PAS-like_dom_sf"/>
</dbReference>
<keyword evidence="3 6" id="KW-0597">Phosphoprotein</keyword>
<feature type="domain" description="Histidine kinase" evidence="7">
    <location>
        <begin position="392"/>
        <end position="610"/>
    </location>
</feature>
<evidence type="ECO:0000256" key="5">
    <source>
        <dbReference type="ARBA" id="ARBA00022777"/>
    </source>
</evidence>
<name>A0A017SY88_9BACT</name>
<protein>
    <recommendedName>
        <fullName evidence="2">histidine kinase</fullName>
        <ecNumber evidence="2">2.7.13.3</ecNumber>
    </recommendedName>
</protein>